<evidence type="ECO:0000256" key="8">
    <source>
        <dbReference type="SAM" id="Phobius"/>
    </source>
</evidence>
<evidence type="ECO:0000256" key="2">
    <source>
        <dbReference type="ARBA" id="ARBA00022448"/>
    </source>
</evidence>
<feature type="transmembrane region" description="Helical" evidence="8">
    <location>
        <begin position="142"/>
        <end position="163"/>
    </location>
</feature>
<name>A0A813VPK8_9BILA</name>
<feature type="transmembrane region" description="Helical" evidence="8">
    <location>
        <begin position="207"/>
        <end position="229"/>
    </location>
</feature>
<evidence type="ECO:0000313" key="14">
    <source>
        <dbReference type="Proteomes" id="UP000663891"/>
    </source>
</evidence>
<dbReference type="InterPro" id="IPR006153">
    <property type="entry name" value="Cation/H_exchanger_TM"/>
</dbReference>
<feature type="transmembrane region" description="Helical" evidence="8">
    <location>
        <begin position="175"/>
        <end position="195"/>
    </location>
</feature>
<proteinExistence type="predicted"/>
<feature type="transmembrane region" description="Helical" evidence="8">
    <location>
        <begin position="107"/>
        <end position="130"/>
    </location>
</feature>
<evidence type="ECO:0000256" key="6">
    <source>
        <dbReference type="ARBA" id="ARBA00023136"/>
    </source>
</evidence>
<dbReference type="EMBL" id="CAJOBB010000745">
    <property type="protein sequence ID" value="CAF3742666.1"/>
    <property type="molecule type" value="Genomic_DNA"/>
</dbReference>
<gene>
    <name evidence="11" type="ORF">IZO911_LOCUS33881</name>
    <name evidence="13" type="ORF">KXQ929_LOCUS13756</name>
    <name evidence="12" type="ORF">OKA104_LOCUS12543</name>
    <name evidence="10" type="ORF">VCS650_LOCUS6418</name>
</gene>
<accession>A0A813VPK8</accession>
<reference evidence="10" key="1">
    <citation type="submission" date="2021-02" db="EMBL/GenBank/DDBJ databases">
        <authorList>
            <person name="Nowell W R."/>
        </authorList>
    </citation>
    <scope>NUCLEOTIDE SEQUENCE</scope>
</reference>
<dbReference type="GO" id="GO:0015297">
    <property type="term" value="F:antiporter activity"/>
    <property type="evidence" value="ECO:0007669"/>
    <property type="project" value="InterPro"/>
</dbReference>
<keyword evidence="5" id="KW-0406">Ion transport</keyword>
<organism evidence="10 14">
    <name type="scientific">Adineta steineri</name>
    <dbReference type="NCBI Taxonomy" id="433720"/>
    <lineage>
        <taxon>Eukaryota</taxon>
        <taxon>Metazoa</taxon>
        <taxon>Spiralia</taxon>
        <taxon>Gnathifera</taxon>
        <taxon>Rotifera</taxon>
        <taxon>Eurotatoria</taxon>
        <taxon>Bdelloidea</taxon>
        <taxon>Adinetida</taxon>
        <taxon>Adinetidae</taxon>
        <taxon>Adineta</taxon>
    </lineage>
</organism>
<evidence type="ECO:0000259" key="9">
    <source>
        <dbReference type="Pfam" id="PF00999"/>
    </source>
</evidence>
<dbReference type="InterPro" id="IPR038770">
    <property type="entry name" value="Na+/solute_symporter_sf"/>
</dbReference>
<dbReference type="Pfam" id="PF00999">
    <property type="entry name" value="Na_H_Exchanger"/>
    <property type="match status" value="1"/>
</dbReference>
<dbReference type="AlphaFoldDB" id="A0A813VPK8"/>
<feature type="transmembrane region" description="Helical" evidence="8">
    <location>
        <begin position="324"/>
        <end position="343"/>
    </location>
</feature>
<evidence type="ECO:0000256" key="4">
    <source>
        <dbReference type="ARBA" id="ARBA00022989"/>
    </source>
</evidence>
<dbReference type="EMBL" id="CAJNOE010000643">
    <property type="protein sequence ID" value="CAF1297725.1"/>
    <property type="molecule type" value="Genomic_DNA"/>
</dbReference>
<feature type="transmembrane region" description="Helical" evidence="8">
    <location>
        <begin position="12"/>
        <end position="30"/>
    </location>
</feature>
<evidence type="ECO:0000313" key="10">
    <source>
        <dbReference type="EMBL" id="CAF0846303.1"/>
    </source>
</evidence>
<evidence type="ECO:0000313" key="11">
    <source>
        <dbReference type="EMBL" id="CAF1297725.1"/>
    </source>
</evidence>
<evidence type="ECO:0000313" key="13">
    <source>
        <dbReference type="EMBL" id="CAF3742666.1"/>
    </source>
</evidence>
<dbReference type="EMBL" id="CAJOAY010000606">
    <property type="protein sequence ID" value="CAF3701723.1"/>
    <property type="molecule type" value="Genomic_DNA"/>
</dbReference>
<dbReference type="Proteomes" id="UP000663868">
    <property type="component" value="Unassembled WGS sequence"/>
</dbReference>
<evidence type="ECO:0000256" key="1">
    <source>
        <dbReference type="ARBA" id="ARBA00004141"/>
    </source>
</evidence>
<feature type="transmembrane region" description="Helical" evidence="8">
    <location>
        <begin position="241"/>
        <end position="258"/>
    </location>
</feature>
<feature type="transmembrane region" description="Helical" evidence="8">
    <location>
        <begin position="355"/>
        <end position="376"/>
    </location>
</feature>
<feature type="transmembrane region" description="Helical" evidence="8">
    <location>
        <begin position="42"/>
        <end position="60"/>
    </location>
</feature>
<keyword evidence="2" id="KW-0813">Transport</keyword>
<dbReference type="Proteomes" id="UP000663881">
    <property type="component" value="Unassembled WGS sequence"/>
</dbReference>
<sequence length="484" mass="53320">MVTLFENPHESALAMFLLQVFITLIVCKILAKLLSFIRQPQVIGQIIAGIIFGPSILGYAKGWSSALWPASTLKIFQLIANLGLIFFMFFLGLELDLNQIKANWKVTIPVACVSIIVPVGIGCAVALWFYELNDGIVASKTAFILFIASGFGFSAFPVLATLLNSMNLLNEPIGIQTICLAAVEDIVVWVVLAVASAFSSGGSALQGLYTLLLTLAFIAIMIFIIRPIFNRIHGFYLRRHDDCNVYIVVGCFLLLLIASFTTEVMGIHAFFGAFIAGLCIPRKGELVEFLSIRIELLIVEFFLPLYFANSGLKTRLNLLNTGRSWWTLAILIILASVSKIIPVTIATKICARKSWYYCASMGVLMNTRGIVQLVVLNIGVQLKVISPVIFAMFVLMATILTLLTSPILSFLSKRDSDPKILEESKTAYDLHIVLEGENNLNRPSIDKNDLSNGTISAIVETKKLSTSSNNENGQRRKSSRMTLF</sequence>
<dbReference type="InterPro" id="IPR050794">
    <property type="entry name" value="CPA2_transporter"/>
</dbReference>
<feature type="region of interest" description="Disordered" evidence="7">
    <location>
        <begin position="465"/>
        <end position="484"/>
    </location>
</feature>
<dbReference type="PANTHER" id="PTHR32468">
    <property type="entry name" value="CATION/H + ANTIPORTER"/>
    <property type="match status" value="1"/>
</dbReference>
<feature type="transmembrane region" description="Helical" evidence="8">
    <location>
        <begin position="75"/>
        <end position="95"/>
    </location>
</feature>
<dbReference type="Proteomes" id="UP000663891">
    <property type="component" value="Unassembled WGS sequence"/>
</dbReference>
<protein>
    <recommendedName>
        <fullName evidence="9">Cation/H+ exchanger transmembrane domain-containing protein</fullName>
    </recommendedName>
</protein>
<keyword evidence="4 8" id="KW-1133">Transmembrane helix</keyword>
<feature type="domain" description="Cation/H+ exchanger transmembrane" evidence="9">
    <location>
        <begin position="23"/>
        <end position="408"/>
    </location>
</feature>
<keyword evidence="6 8" id="KW-0472">Membrane</keyword>
<evidence type="ECO:0000313" key="12">
    <source>
        <dbReference type="EMBL" id="CAF3701723.1"/>
    </source>
</evidence>
<evidence type="ECO:0000256" key="5">
    <source>
        <dbReference type="ARBA" id="ARBA00023065"/>
    </source>
</evidence>
<dbReference type="Proteomes" id="UP000663860">
    <property type="component" value="Unassembled WGS sequence"/>
</dbReference>
<comment type="caution">
    <text evidence="10">The sequence shown here is derived from an EMBL/GenBank/DDBJ whole genome shotgun (WGS) entry which is preliminary data.</text>
</comment>
<keyword evidence="3 8" id="KW-0812">Transmembrane</keyword>
<dbReference type="EMBL" id="CAJNON010000039">
    <property type="protein sequence ID" value="CAF0846303.1"/>
    <property type="molecule type" value="Genomic_DNA"/>
</dbReference>
<dbReference type="OrthoDB" id="2687058at2759"/>
<feature type="compositionally biased region" description="Basic residues" evidence="7">
    <location>
        <begin position="475"/>
        <end position="484"/>
    </location>
</feature>
<evidence type="ECO:0000256" key="3">
    <source>
        <dbReference type="ARBA" id="ARBA00022692"/>
    </source>
</evidence>
<dbReference type="PANTHER" id="PTHR32468:SF0">
    <property type="entry name" value="K(+)_H(+) ANTIPORTER 1"/>
    <property type="match status" value="1"/>
</dbReference>
<dbReference type="Gene3D" id="1.20.1530.20">
    <property type="match status" value="1"/>
</dbReference>
<evidence type="ECO:0000256" key="7">
    <source>
        <dbReference type="SAM" id="MobiDB-lite"/>
    </source>
</evidence>
<dbReference type="GO" id="GO:0016020">
    <property type="term" value="C:membrane"/>
    <property type="evidence" value="ECO:0007669"/>
    <property type="project" value="UniProtKB-SubCell"/>
</dbReference>
<dbReference type="GO" id="GO:1902600">
    <property type="term" value="P:proton transmembrane transport"/>
    <property type="evidence" value="ECO:0007669"/>
    <property type="project" value="InterPro"/>
</dbReference>
<comment type="subcellular location">
    <subcellularLocation>
        <location evidence="1">Membrane</location>
        <topology evidence="1">Multi-pass membrane protein</topology>
    </subcellularLocation>
</comment>
<feature type="transmembrane region" description="Helical" evidence="8">
    <location>
        <begin position="388"/>
        <end position="411"/>
    </location>
</feature>